<dbReference type="Gene3D" id="1.20.1330.10">
    <property type="entry name" value="f41 fragment of flagellin, N-terminal domain"/>
    <property type="match status" value="2"/>
</dbReference>
<name>A0A0N1EYF9_9GAMM</name>
<accession>A0A0N1EYF9</accession>
<dbReference type="SUPFAM" id="SSF64518">
    <property type="entry name" value="Phase 1 flagellin"/>
    <property type="match status" value="1"/>
</dbReference>
<evidence type="ECO:0000256" key="4">
    <source>
        <dbReference type="ARBA" id="ARBA00022525"/>
    </source>
</evidence>
<feature type="domain" description="Flagellin N-terminal" evidence="6">
    <location>
        <begin position="4"/>
        <end position="140"/>
    </location>
</feature>
<dbReference type="Pfam" id="PF00669">
    <property type="entry name" value="Flagellin_N"/>
    <property type="match status" value="1"/>
</dbReference>
<proteinExistence type="inferred from homology"/>
<dbReference type="EMBL" id="LHPH01000007">
    <property type="protein sequence ID" value="KPH63880.1"/>
    <property type="molecule type" value="Genomic_DNA"/>
</dbReference>
<dbReference type="GO" id="GO:0071973">
    <property type="term" value="P:bacterial-type flagellum-dependent cell motility"/>
    <property type="evidence" value="ECO:0007669"/>
    <property type="project" value="InterPro"/>
</dbReference>
<dbReference type="InterPro" id="IPR001029">
    <property type="entry name" value="Flagellin_N"/>
</dbReference>
<evidence type="ECO:0000256" key="2">
    <source>
        <dbReference type="ARBA" id="ARBA00004613"/>
    </source>
</evidence>
<dbReference type="AlphaFoldDB" id="A0A0N1EYF9"/>
<evidence type="ECO:0000259" key="7">
    <source>
        <dbReference type="Pfam" id="PF00700"/>
    </source>
</evidence>
<keyword evidence="8" id="KW-0282">Flagellum</keyword>
<sequence>MRLSNNLMYQSSVNSILKNQQNVNKAQEQVNTQKRVLTASDDPSATARALLYTDKIQTNEQFSKNITMLTSRLNIQESVLENIKLSLEKAHTLAIQAGNGAYSDIDRQGIAEEIKSIQSNVHDLMNAKTEDNKYIFSGYQDNTQTYSFNSTSSKYEYGGDQGQHKIKVAEGVEIKSSDNGFDVFEKVNARLNLTSNDGVASGGITSAKVYVKEQAEFDAFHKASYNADPNAVAGANTYNVITTAGTPNTYQVEQGGNIIESGSFDNGTINFAGMEIDISPVASGQVDFTLEAPQKENILNTLSDLIAGLTDTTINQDDYEQVLADAMTQIDNAKNNVSLTQAGLGGRLNTTEKVTDSNSDRDVNNKASRADLVELDMAEAITELTKQETALQASQATFGRLANLSLFDYL</sequence>
<keyword evidence="5" id="KW-0975">Bacterial flagellum</keyword>
<comment type="caution">
    <text evidence="8">The sequence shown here is derived from an EMBL/GenBank/DDBJ whole genome shotgun (WGS) entry which is preliminary data.</text>
</comment>
<feature type="domain" description="Flagellin C-terminal" evidence="7">
    <location>
        <begin position="327"/>
        <end position="410"/>
    </location>
</feature>
<evidence type="ECO:0000313" key="8">
    <source>
        <dbReference type="EMBL" id="KPH63880.1"/>
    </source>
</evidence>
<evidence type="ECO:0000256" key="5">
    <source>
        <dbReference type="ARBA" id="ARBA00023143"/>
    </source>
</evidence>
<dbReference type="OrthoDB" id="9768249at2"/>
<evidence type="ECO:0000313" key="9">
    <source>
        <dbReference type="Proteomes" id="UP000037848"/>
    </source>
</evidence>
<dbReference type="InterPro" id="IPR001492">
    <property type="entry name" value="Flagellin"/>
</dbReference>
<dbReference type="GO" id="GO:0009424">
    <property type="term" value="C:bacterial-type flagellum hook"/>
    <property type="evidence" value="ECO:0007669"/>
    <property type="project" value="InterPro"/>
</dbReference>
<dbReference type="RefSeq" id="WP_054453854.1">
    <property type="nucleotide sequence ID" value="NZ_LHPH01000007.1"/>
</dbReference>
<protein>
    <submittedName>
        <fullName evidence="8">Flagellar biosynthesis protein FlgL</fullName>
    </submittedName>
</protein>
<reference evidence="8 9" key="1">
    <citation type="submission" date="2015-08" db="EMBL/GenBank/DDBJ databases">
        <title>Draft Genome Sequence of Pseudoalteromonas porphyrae UCD-SED14.</title>
        <authorList>
            <person name="Coil D.A."/>
            <person name="Jospin G."/>
            <person name="Lee R.D."/>
            <person name="Eisen J.A."/>
        </authorList>
    </citation>
    <scope>NUCLEOTIDE SEQUENCE [LARGE SCALE GENOMIC DNA]</scope>
    <source>
        <strain evidence="8 9">UCD-SED14</strain>
    </source>
</reference>
<comment type="similarity">
    <text evidence="3">Belongs to the bacterial flagellin family.</text>
</comment>
<dbReference type="GO" id="GO:0005198">
    <property type="term" value="F:structural molecule activity"/>
    <property type="evidence" value="ECO:0007669"/>
    <property type="project" value="InterPro"/>
</dbReference>
<dbReference type="Proteomes" id="UP000037848">
    <property type="component" value="Unassembled WGS sequence"/>
</dbReference>
<evidence type="ECO:0000256" key="1">
    <source>
        <dbReference type="ARBA" id="ARBA00004365"/>
    </source>
</evidence>
<dbReference type="InterPro" id="IPR046358">
    <property type="entry name" value="Flagellin_C"/>
</dbReference>
<keyword evidence="9" id="KW-1185">Reference proteome</keyword>
<dbReference type="NCBIfam" id="TIGR02550">
    <property type="entry name" value="flagell_flgL"/>
    <property type="match status" value="1"/>
</dbReference>
<comment type="subcellular location">
    <subcellularLocation>
        <location evidence="1">Bacterial flagellum</location>
    </subcellularLocation>
    <subcellularLocation>
        <location evidence="2">Secreted</location>
    </subcellularLocation>
</comment>
<evidence type="ECO:0000259" key="6">
    <source>
        <dbReference type="Pfam" id="PF00669"/>
    </source>
</evidence>
<keyword evidence="8" id="KW-0966">Cell projection</keyword>
<dbReference type="GO" id="GO:0005576">
    <property type="term" value="C:extracellular region"/>
    <property type="evidence" value="ECO:0007669"/>
    <property type="project" value="UniProtKB-SubCell"/>
</dbReference>
<keyword evidence="8" id="KW-0969">Cilium</keyword>
<keyword evidence="4" id="KW-0964">Secreted</keyword>
<dbReference type="STRING" id="187330.AMS58_02075"/>
<dbReference type="PANTHER" id="PTHR42792:SF1">
    <property type="entry name" value="FLAGELLAR HOOK-ASSOCIATED PROTEIN 3"/>
    <property type="match status" value="1"/>
</dbReference>
<dbReference type="PANTHER" id="PTHR42792">
    <property type="entry name" value="FLAGELLIN"/>
    <property type="match status" value="1"/>
</dbReference>
<dbReference type="PATRIC" id="fig|187330.3.peg.3681"/>
<dbReference type="InterPro" id="IPR013384">
    <property type="entry name" value="Flagell_FlgL"/>
</dbReference>
<evidence type="ECO:0000256" key="3">
    <source>
        <dbReference type="ARBA" id="ARBA00005709"/>
    </source>
</evidence>
<gene>
    <name evidence="8" type="ORF">ADS77_08205</name>
</gene>
<organism evidence="8 9">
    <name type="scientific">Pseudoalteromonas porphyrae</name>
    <dbReference type="NCBI Taxonomy" id="187330"/>
    <lineage>
        <taxon>Bacteria</taxon>
        <taxon>Pseudomonadati</taxon>
        <taxon>Pseudomonadota</taxon>
        <taxon>Gammaproteobacteria</taxon>
        <taxon>Alteromonadales</taxon>
        <taxon>Pseudoalteromonadaceae</taxon>
        <taxon>Pseudoalteromonas</taxon>
    </lineage>
</organism>
<dbReference type="Pfam" id="PF00700">
    <property type="entry name" value="Flagellin_C"/>
    <property type="match status" value="1"/>
</dbReference>